<sequence>MDVTIAVLWNWNHNGMPQALGISSSMKIETLVVCNGKHAMGVEWSKGILFLREAAARMRFRRENTAINTVGIMCDFVCTRSSFVAQKKLYGYLKARMGTRYPSMFEDDVFVESINIAKLHVFAACLSDLTVHAVARVASGGALAGEEARTLALHCHEAGLADNGDVLPDAGTVEAWRSAFVKRIADVHWQNAALAADCFTESPKALFKWAPIADELKRYDREIVENSIRFAFGEVTRSFRERAELPELAQDWRAQSVT</sequence>
<evidence type="ECO:0000313" key="1">
    <source>
        <dbReference type="EMBL" id="MDV6226884.1"/>
    </source>
</evidence>
<proteinExistence type="predicted"/>
<gene>
    <name evidence="1" type="ORF">R2G56_11360</name>
</gene>
<organism evidence="1 2">
    <name type="scientific">Nitratireductor aquimarinus</name>
    <dbReference type="NCBI Taxonomy" id="889300"/>
    <lineage>
        <taxon>Bacteria</taxon>
        <taxon>Pseudomonadati</taxon>
        <taxon>Pseudomonadota</taxon>
        <taxon>Alphaproteobacteria</taxon>
        <taxon>Hyphomicrobiales</taxon>
        <taxon>Phyllobacteriaceae</taxon>
        <taxon>Nitratireductor</taxon>
    </lineage>
</organism>
<keyword evidence="2" id="KW-1185">Reference proteome</keyword>
<dbReference type="EMBL" id="JAWLIP010000004">
    <property type="protein sequence ID" value="MDV6226884.1"/>
    <property type="molecule type" value="Genomic_DNA"/>
</dbReference>
<comment type="caution">
    <text evidence="1">The sequence shown here is derived from an EMBL/GenBank/DDBJ whole genome shotgun (WGS) entry which is preliminary data.</text>
</comment>
<protein>
    <submittedName>
        <fullName evidence="1">Uncharacterized protein</fullName>
    </submittedName>
</protein>
<name>A0ABU4AKY8_9HYPH</name>
<accession>A0ABU4AKY8</accession>
<dbReference type="RefSeq" id="WP_245447569.1">
    <property type="nucleotide sequence ID" value="NZ_JAWLIP010000004.1"/>
</dbReference>
<reference evidence="1 2" key="1">
    <citation type="submission" date="2023-10" db="EMBL/GenBank/DDBJ databases">
        <authorList>
            <person name="Venkata Ramana C."/>
            <person name="Sasikala C."/>
            <person name="Dhurka M."/>
        </authorList>
    </citation>
    <scope>NUCLEOTIDE SEQUENCE [LARGE SCALE GENOMIC DNA]</scope>
    <source>
        <strain evidence="1 2">KCTC 32151</strain>
    </source>
</reference>
<dbReference type="Proteomes" id="UP001185659">
    <property type="component" value="Unassembled WGS sequence"/>
</dbReference>
<evidence type="ECO:0000313" key="2">
    <source>
        <dbReference type="Proteomes" id="UP001185659"/>
    </source>
</evidence>